<dbReference type="Pfam" id="PF11852">
    <property type="entry name" value="Pullul_strch_C"/>
    <property type="match status" value="1"/>
</dbReference>
<sequence>MNLNEIYGKLDNYDGKLGALYSKEETRFILWAPLAQDVKLALYNRDGLDFESNIQKTVSMRFEEDDGIWHVTIKGDLSGIYYNYLVTNDDVESEVVDPYAKAVGVNGKRAMVVDLEATNPEGWKDDVKPVLKDATDSVIYEIHVRDFSINENSGVKDKYKGKYSGVAERNTRIPGTDIKTGLDYVISLGITHVHLLPIEDYITVDESEPEKKQYNWGYDPQNFNVPEGSYSSDPFRAEKRIKEVKEMVLKLHESGIRVVMDVVYNHTYKSKDSNLNLAVPNYYYRQNQDGSFSNGSACGNEIASERKMVRKFIVDSLVYWAKEYHIDGFRFDLMGVLDIDTLKEVRCELDKIDKSIILYGEGWNGGSSTLAYDYGCFKSNTTKFGNMQIGSFSDDIRDGIKGHVFNKYEKGFISGKENLEDTIKFAVTASVQHEDINYSNVIYSDGPWANEPYQVINYTSAHDNNTLFDKLLLTNEGKSLEEIAKLNKLSAAIIFTCQGIPFFQSGEEFMRTKKDESGNIVENSYNSSDYVNSLDWERMNENKDMVDYYKGLIKLRKTHKLFHMNSADDIRKNLVFLKKGINFQNNNVVAYIINNFNIDDIYNKVLIIYNANEFEIKVNVEEADWSLIVNGDKSGCEELVHIDSNEIKVPAHCCYVLSK</sequence>
<protein>
    <submittedName>
        <fullName evidence="3">Type I pullulanase</fullName>
        <ecNumber evidence="3">3.2.1.41</ecNumber>
    </submittedName>
</protein>
<accession>A0A7X2MZX4</accession>
<comment type="similarity">
    <text evidence="1">Belongs to the glycosyl hydrolase 13 family.</text>
</comment>
<dbReference type="InterPro" id="IPR004193">
    <property type="entry name" value="Glyco_hydro_13_N"/>
</dbReference>
<dbReference type="PANTHER" id="PTHR43002">
    <property type="entry name" value="GLYCOGEN DEBRANCHING ENZYME"/>
    <property type="match status" value="1"/>
</dbReference>
<dbReference type="AlphaFoldDB" id="A0A7X2MZX4"/>
<dbReference type="EC" id="3.2.1.41" evidence="3"/>
<dbReference type="SUPFAM" id="SSF81296">
    <property type="entry name" value="E set domains"/>
    <property type="match status" value="1"/>
</dbReference>
<dbReference type="Proteomes" id="UP000460287">
    <property type="component" value="Unassembled WGS sequence"/>
</dbReference>
<dbReference type="SUPFAM" id="SSF51445">
    <property type="entry name" value="(Trans)glycosidases"/>
    <property type="match status" value="1"/>
</dbReference>
<gene>
    <name evidence="3" type="primary">pulA</name>
    <name evidence="3" type="ORF">FYJ33_12380</name>
</gene>
<dbReference type="Gene3D" id="2.60.40.1180">
    <property type="entry name" value="Golgi alpha-mannosidase II"/>
    <property type="match status" value="1"/>
</dbReference>
<feature type="domain" description="Glycosyl hydrolase family 13 catalytic" evidence="2">
    <location>
        <begin position="141"/>
        <end position="556"/>
    </location>
</feature>
<dbReference type="CDD" id="cd02860">
    <property type="entry name" value="E_set_Pullulanase"/>
    <property type="match status" value="1"/>
</dbReference>
<dbReference type="NCBIfam" id="TIGR02104">
    <property type="entry name" value="pulA_typeI"/>
    <property type="match status" value="1"/>
</dbReference>
<keyword evidence="4" id="KW-1185">Reference proteome</keyword>
<keyword evidence="3" id="KW-0326">Glycosidase</keyword>
<organism evidence="3 4">
    <name type="scientific">Inconstantimicrobium porci</name>
    <dbReference type="NCBI Taxonomy" id="2652291"/>
    <lineage>
        <taxon>Bacteria</taxon>
        <taxon>Bacillati</taxon>
        <taxon>Bacillota</taxon>
        <taxon>Clostridia</taxon>
        <taxon>Eubacteriales</taxon>
        <taxon>Clostridiaceae</taxon>
        <taxon>Inconstantimicrobium</taxon>
    </lineage>
</organism>
<dbReference type="Gene3D" id="3.20.20.80">
    <property type="entry name" value="Glycosidases"/>
    <property type="match status" value="1"/>
</dbReference>
<dbReference type="InterPro" id="IPR013780">
    <property type="entry name" value="Glyco_hydro_b"/>
</dbReference>
<dbReference type="GO" id="GO:0051060">
    <property type="term" value="F:pullulanase activity"/>
    <property type="evidence" value="ECO:0007669"/>
    <property type="project" value="UniProtKB-EC"/>
</dbReference>
<dbReference type="EMBL" id="VULX01000024">
    <property type="protein sequence ID" value="MSR92169.1"/>
    <property type="molecule type" value="Genomic_DNA"/>
</dbReference>
<name>A0A7X2MZX4_9CLOT</name>
<dbReference type="InterPro" id="IPR024561">
    <property type="entry name" value="Pullul_strch_C"/>
</dbReference>
<dbReference type="Pfam" id="PF00128">
    <property type="entry name" value="Alpha-amylase"/>
    <property type="match status" value="1"/>
</dbReference>
<comment type="caution">
    <text evidence="3">The sequence shown here is derived from an EMBL/GenBank/DDBJ whole genome shotgun (WGS) entry which is preliminary data.</text>
</comment>
<dbReference type="InterPro" id="IPR013783">
    <property type="entry name" value="Ig-like_fold"/>
</dbReference>
<dbReference type="InterPro" id="IPR011840">
    <property type="entry name" value="PulA_typeI"/>
</dbReference>
<dbReference type="CDD" id="cd11341">
    <property type="entry name" value="AmyAc_Pullulanase_LD-like"/>
    <property type="match status" value="1"/>
</dbReference>
<evidence type="ECO:0000256" key="1">
    <source>
        <dbReference type="ARBA" id="ARBA00008061"/>
    </source>
</evidence>
<dbReference type="Gene3D" id="2.60.40.10">
    <property type="entry name" value="Immunoglobulins"/>
    <property type="match status" value="1"/>
</dbReference>
<dbReference type="Pfam" id="PF02922">
    <property type="entry name" value="CBM_48"/>
    <property type="match status" value="1"/>
</dbReference>
<dbReference type="InterPro" id="IPR014756">
    <property type="entry name" value="Ig_E-set"/>
</dbReference>
<evidence type="ECO:0000259" key="2">
    <source>
        <dbReference type="SMART" id="SM00642"/>
    </source>
</evidence>
<dbReference type="InterPro" id="IPR017853">
    <property type="entry name" value="GH"/>
</dbReference>
<dbReference type="InterPro" id="IPR006047">
    <property type="entry name" value="GH13_cat_dom"/>
</dbReference>
<dbReference type="SMART" id="SM00642">
    <property type="entry name" value="Aamy"/>
    <property type="match status" value="1"/>
</dbReference>
<reference evidence="3 4" key="1">
    <citation type="submission" date="2019-08" db="EMBL/GenBank/DDBJ databases">
        <title>In-depth cultivation of the pig gut microbiome towards novel bacterial diversity and tailored functional studies.</title>
        <authorList>
            <person name="Wylensek D."/>
            <person name="Hitch T.C.A."/>
            <person name="Clavel T."/>
        </authorList>
    </citation>
    <scope>NUCLEOTIDE SEQUENCE [LARGE SCALE GENOMIC DNA]</scope>
    <source>
        <strain evidence="3 4">WCA-383-APC-5B</strain>
    </source>
</reference>
<proteinExistence type="inferred from homology"/>
<keyword evidence="3" id="KW-0378">Hydrolase</keyword>
<evidence type="ECO:0000313" key="3">
    <source>
        <dbReference type="EMBL" id="MSR92169.1"/>
    </source>
</evidence>
<evidence type="ECO:0000313" key="4">
    <source>
        <dbReference type="Proteomes" id="UP000460287"/>
    </source>
</evidence>
<dbReference type="RefSeq" id="WP_154532065.1">
    <property type="nucleotide sequence ID" value="NZ_VULX01000024.1"/>
</dbReference>
<dbReference type="GO" id="GO:0005975">
    <property type="term" value="P:carbohydrate metabolic process"/>
    <property type="evidence" value="ECO:0007669"/>
    <property type="project" value="InterPro"/>
</dbReference>